<keyword evidence="4" id="KW-1185">Reference proteome</keyword>
<feature type="compositionally biased region" description="Polar residues" evidence="1">
    <location>
        <begin position="48"/>
        <end position="57"/>
    </location>
</feature>
<reference evidence="3" key="2">
    <citation type="submission" date="2020-11" db="EMBL/GenBank/DDBJ databases">
        <authorList>
            <person name="McCartney M.A."/>
            <person name="Auch B."/>
            <person name="Kono T."/>
            <person name="Mallez S."/>
            <person name="Becker A."/>
            <person name="Gohl D.M."/>
            <person name="Silverstein K.A.T."/>
            <person name="Koren S."/>
            <person name="Bechman K.B."/>
            <person name="Herman A."/>
            <person name="Abrahante J.E."/>
            <person name="Garbe J."/>
        </authorList>
    </citation>
    <scope>NUCLEOTIDE SEQUENCE</scope>
    <source>
        <strain evidence="3">Duluth1</strain>
        <tissue evidence="3">Whole animal</tissue>
    </source>
</reference>
<reference evidence="3" key="1">
    <citation type="journal article" date="2019" name="bioRxiv">
        <title>The Genome of the Zebra Mussel, Dreissena polymorpha: A Resource for Invasive Species Research.</title>
        <authorList>
            <person name="McCartney M.A."/>
            <person name="Auch B."/>
            <person name="Kono T."/>
            <person name="Mallez S."/>
            <person name="Zhang Y."/>
            <person name="Obille A."/>
            <person name="Becker A."/>
            <person name="Abrahante J.E."/>
            <person name="Garbe J."/>
            <person name="Badalamenti J.P."/>
            <person name="Herman A."/>
            <person name="Mangelson H."/>
            <person name="Liachko I."/>
            <person name="Sullivan S."/>
            <person name="Sone E.D."/>
            <person name="Koren S."/>
            <person name="Silverstein K.A.T."/>
            <person name="Beckman K.B."/>
            <person name="Gohl D.M."/>
        </authorList>
    </citation>
    <scope>NUCLEOTIDE SEQUENCE</scope>
    <source>
        <strain evidence="3">Duluth1</strain>
        <tissue evidence="3">Whole animal</tissue>
    </source>
</reference>
<sequence>MSPYPEVSTKVGRQAGLMILQNTSLSLRCPQKKAGRRDDHAEHKPFSEVSTEVGRQT</sequence>
<dbReference type="EMBL" id="JAIWYP010000009">
    <property type="protein sequence ID" value="KAH3778644.1"/>
    <property type="molecule type" value="Genomic_DNA"/>
</dbReference>
<gene>
    <name evidence="2" type="ORF">DPMN_179889</name>
    <name evidence="3" type="ORF">DPMN_180114</name>
</gene>
<accession>A0A9D4EDL1</accession>
<feature type="compositionally biased region" description="Basic and acidic residues" evidence="1">
    <location>
        <begin position="36"/>
        <end position="46"/>
    </location>
</feature>
<evidence type="ECO:0000313" key="2">
    <source>
        <dbReference type="EMBL" id="KAH3778431.1"/>
    </source>
</evidence>
<evidence type="ECO:0000256" key="1">
    <source>
        <dbReference type="SAM" id="MobiDB-lite"/>
    </source>
</evidence>
<evidence type="ECO:0000313" key="4">
    <source>
        <dbReference type="Proteomes" id="UP000828390"/>
    </source>
</evidence>
<dbReference type="AlphaFoldDB" id="A0A9D4EDL1"/>
<organism evidence="3 4">
    <name type="scientific">Dreissena polymorpha</name>
    <name type="common">Zebra mussel</name>
    <name type="synonym">Mytilus polymorpha</name>
    <dbReference type="NCBI Taxonomy" id="45954"/>
    <lineage>
        <taxon>Eukaryota</taxon>
        <taxon>Metazoa</taxon>
        <taxon>Spiralia</taxon>
        <taxon>Lophotrochozoa</taxon>
        <taxon>Mollusca</taxon>
        <taxon>Bivalvia</taxon>
        <taxon>Autobranchia</taxon>
        <taxon>Heteroconchia</taxon>
        <taxon>Euheterodonta</taxon>
        <taxon>Imparidentia</taxon>
        <taxon>Neoheterodontei</taxon>
        <taxon>Myida</taxon>
        <taxon>Dreissenoidea</taxon>
        <taxon>Dreissenidae</taxon>
        <taxon>Dreissena</taxon>
    </lineage>
</organism>
<dbReference type="EMBL" id="JAIWYP010000009">
    <property type="protein sequence ID" value="KAH3778431.1"/>
    <property type="molecule type" value="Genomic_DNA"/>
</dbReference>
<dbReference type="Proteomes" id="UP000828390">
    <property type="component" value="Unassembled WGS sequence"/>
</dbReference>
<feature type="region of interest" description="Disordered" evidence="1">
    <location>
        <begin position="24"/>
        <end position="57"/>
    </location>
</feature>
<name>A0A9D4EDL1_DREPO</name>
<protein>
    <submittedName>
        <fullName evidence="3">Uncharacterized protein</fullName>
    </submittedName>
</protein>
<proteinExistence type="predicted"/>
<comment type="caution">
    <text evidence="3">The sequence shown here is derived from an EMBL/GenBank/DDBJ whole genome shotgun (WGS) entry which is preliminary data.</text>
</comment>
<evidence type="ECO:0000313" key="3">
    <source>
        <dbReference type="EMBL" id="KAH3778644.1"/>
    </source>
</evidence>